<keyword evidence="1" id="KW-1133">Transmembrane helix</keyword>
<reference evidence="3 4" key="1">
    <citation type="submission" date="2014-02" db="EMBL/GenBank/DDBJ databases">
        <title>Draft genome sequence of Lysinibacillus odysseyi NBRC 100172.</title>
        <authorList>
            <person name="Zhang F."/>
            <person name="Wang G."/>
            <person name="Zhang L."/>
        </authorList>
    </citation>
    <scope>NUCLEOTIDE SEQUENCE [LARGE SCALE GENOMIC DNA]</scope>
    <source>
        <strain evidence="3 4">NBRC 100172</strain>
    </source>
</reference>
<dbReference type="Pfam" id="PF14341">
    <property type="entry name" value="PilX_N"/>
    <property type="match status" value="1"/>
</dbReference>
<dbReference type="InterPro" id="IPR025746">
    <property type="entry name" value="PilX_N_dom"/>
</dbReference>
<comment type="caution">
    <text evidence="3">The sequence shown here is derived from an EMBL/GenBank/DDBJ whole genome shotgun (WGS) entry which is preliminary data.</text>
</comment>
<evidence type="ECO:0000313" key="3">
    <source>
        <dbReference type="EMBL" id="KGR84812.1"/>
    </source>
</evidence>
<dbReference type="RefSeq" id="WP_036154173.1">
    <property type="nucleotide sequence ID" value="NZ_AVCX01000006.1"/>
</dbReference>
<feature type="transmembrane region" description="Helical" evidence="1">
    <location>
        <begin position="15"/>
        <end position="36"/>
    </location>
</feature>
<evidence type="ECO:0000259" key="2">
    <source>
        <dbReference type="Pfam" id="PF14341"/>
    </source>
</evidence>
<gene>
    <name evidence="3" type="ORF">CD32_10140</name>
</gene>
<dbReference type="eggNOG" id="ENOG5033IR4">
    <property type="taxonomic scope" value="Bacteria"/>
</dbReference>
<evidence type="ECO:0000256" key="1">
    <source>
        <dbReference type="SAM" id="Phobius"/>
    </source>
</evidence>
<sequence>MKFFKSFFNNDSGYALIYTFMVLILVTVLGVGLLTISANSMKITDKERQDQSVFYIAEGGLTYIKYEINDVVQNTYNEVLASINPKSTEEQLVMNYFNIIKSRLNTINKTTYSRFEKQNNQSPEALITVEQYSDNPLIYKLTSTGYLPKLTSSRTVSQLLTIPTPTFLKDSSEDISIDGKHAVIFKRSATISSSITGDISTLSGNLKLDWGLSLDGNINVNPNKVTQPSNFNLDKNKIKQSLGYFDFNQIAPPFPTDIFSNSSVYTQLKNIHLKGGTDSSLKLDSNSYIKNITIESNRVLDIYVGDTEKNLIVDNLNVIQGSINLIGSGKLNLYVKDSLAIKGYYSQNRDPNLSNIYYNGNSPLSFIGETLIGGSLFAKTSIKFENIGGGIRGNIVTTGPEVTFNGGATANAQYIIAPNAHVQVIRGAHVKGTVVADSATVSGGSSITYGESIIQNQPSVEPQTPTIIEQPMLEVD</sequence>
<dbReference type="AlphaFoldDB" id="A0A0A3JCT6"/>
<dbReference type="OrthoDB" id="2163447at2"/>
<name>A0A0A3JCT6_9BACI</name>
<dbReference type="Proteomes" id="UP000030437">
    <property type="component" value="Unassembled WGS sequence"/>
</dbReference>
<keyword evidence="4" id="KW-1185">Reference proteome</keyword>
<proteinExistence type="predicted"/>
<protein>
    <recommendedName>
        <fullName evidence="2">Type 4 fimbrial biogenesis protein PilX N-terminal domain-containing protein</fullName>
    </recommendedName>
</protein>
<keyword evidence="1" id="KW-0472">Membrane</keyword>
<keyword evidence="1" id="KW-0812">Transmembrane</keyword>
<feature type="domain" description="Type 4 fimbrial biogenesis protein PilX N-terminal" evidence="2">
    <location>
        <begin position="12"/>
        <end position="61"/>
    </location>
</feature>
<accession>A0A0A3JCT6</accession>
<dbReference type="STRING" id="1220589.CD32_10140"/>
<organism evidence="3 4">
    <name type="scientific">Lysinibacillus odysseyi 34hs-1 = NBRC 100172</name>
    <dbReference type="NCBI Taxonomy" id="1220589"/>
    <lineage>
        <taxon>Bacteria</taxon>
        <taxon>Bacillati</taxon>
        <taxon>Bacillota</taxon>
        <taxon>Bacilli</taxon>
        <taxon>Bacillales</taxon>
        <taxon>Bacillaceae</taxon>
        <taxon>Lysinibacillus</taxon>
    </lineage>
</organism>
<dbReference type="EMBL" id="JPVP01000055">
    <property type="protein sequence ID" value="KGR84812.1"/>
    <property type="molecule type" value="Genomic_DNA"/>
</dbReference>
<evidence type="ECO:0000313" key="4">
    <source>
        <dbReference type="Proteomes" id="UP000030437"/>
    </source>
</evidence>